<dbReference type="InterPro" id="IPR036779">
    <property type="entry name" value="LysM_dom_sf"/>
</dbReference>
<dbReference type="Gene3D" id="3.10.350.10">
    <property type="entry name" value="LysM domain"/>
    <property type="match status" value="1"/>
</dbReference>
<feature type="region of interest" description="Disordered" evidence="1">
    <location>
        <begin position="174"/>
        <end position="215"/>
    </location>
</feature>
<feature type="compositionally biased region" description="Low complexity" evidence="1">
    <location>
        <begin position="350"/>
        <end position="363"/>
    </location>
</feature>
<dbReference type="PROSITE" id="PS51782">
    <property type="entry name" value="LYSM"/>
    <property type="match status" value="1"/>
</dbReference>
<dbReference type="OrthoDB" id="2192830at2759"/>
<feature type="compositionally biased region" description="Low complexity" evidence="1">
    <location>
        <begin position="98"/>
        <end position="109"/>
    </location>
</feature>
<dbReference type="SMART" id="SM00257">
    <property type="entry name" value="LysM"/>
    <property type="match status" value="1"/>
</dbReference>
<feature type="region of interest" description="Disordered" evidence="1">
    <location>
        <begin position="346"/>
        <end position="493"/>
    </location>
</feature>
<feature type="compositionally biased region" description="Low complexity" evidence="1">
    <location>
        <begin position="56"/>
        <end position="70"/>
    </location>
</feature>
<sequence length="681" mass="72191">MSRLPQRWTCGVTLRLRGLEDAVIPCHASSRPLKSSGLCSSTVTHSARRPQAMNPSNGTSLSTSKSNSTLRPRTKRLISVEDDIYTSHATDGGLSGGPSRTAASRHASPSPSPSPSPAANSRTGATTSSRLSVAANPLALFERSSNPKSPNSPGLSGLLGNSWSALQDIAATVLADPRDSSSSSARRRKPTQGRRTSTSAPPPKQWGPAGAGSLVGAGTHEEREAQVRAMKRRDLLTANEHLVPDSVGRIKRRNSDDRMSASAPPGENDDRDALVYIHHVRPQDTLAGLSIKYNCDQAVLRKSNRMWPNDSVQTKQTIVLPVDACGIKGRPVPGPEALPEEDLLMGEYGSSSSSKSATTKSTAGLPNGWKTPKQKDVESASTVSSNTDAEPPWKHDSWVLLPNDKQPTEIGRMPRRALGFFPPARRKSVTYSDASTPRASVDLPRSSTSTNPLTVSPLQMARSRASSNLSSVSTNSRQRSTSGKAWGLHGPGGVGTMGRNVRCPGPAQDGLNKKFAQYLPNVAPPPGQEYFTPWAPSLLDATAGTSSQSAGGSGAVTPLNGAEINFQEIGGAIEGWVRKVGTSAQKLLQEPGTPGQGKRSAVPVLGAVGGDLGDLIELRDDAFEIGDGEEDRGRSREDHVLAGMDERASSARVEQYQSARPEFNLTLRERGKKGDGSAKKD</sequence>
<dbReference type="HOGENOM" id="CLU_015384_1_1_1"/>
<feature type="region of interest" description="Disordered" evidence="1">
    <location>
        <begin position="30"/>
        <end position="130"/>
    </location>
</feature>
<evidence type="ECO:0000313" key="4">
    <source>
        <dbReference type="Proteomes" id="UP000002668"/>
    </source>
</evidence>
<feature type="compositionally biased region" description="Polar residues" evidence="1">
    <location>
        <begin position="379"/>
        <end position="388"/>
    </location>
</feature>
<feature type="compositionally biased region" description="Polar residues" evidence="1">
    <location>
        <begin position="429"/>
        <end position="438"/>
    </location>
</feature>
<dbReference type="VEuPathDB" id="FungiDB:LEMA_P057880.1"/>
<dbReference type="CDD" id="cd00118">
    <property type="entry name" value="LysM"/>
    <property type="match status" value="1"/>
</dbReference>
<gene>
    <name evidence="3" type="ORF">LEMA_P057880.1</name>
</gene>
<dbReference type="AlphaFoldDB" id="E4ZI93"/>
<dbReference type="InParanoid" id="E4ZI93"/>
<dbReference type="eggNOG" id="ENOG502SBZ1">
    <property type="taxonomic scope" value="Eukaryota"/>
</dbReference>
<evidence type="ECO:0000259" key="2">
    <source>
        <dbReference type="PROSITE" id="PS51782"/>
    </source>
</evidence>
<feature type="compositionally biased region" description="Basic and acidic residues" evidence="1">
    <location>
        <begin position="631"/>
        <end position="649"/>
    </location>
</feature>
<dbReference type="OMA" id="FWPNDNI"/>
<feature type="compositionally biased region" description="Low complexity" evidence="1">
    <location>
        <begin position="461"/>
        <end position="477"/>
    </location>
</feature>
<evidence type="ECO:0000256" key="1">
    <source>
        <dbReference type="SAM" id="MobiDB-lite"/>
    </source>
</evidence>
<accession>E4ZI93</accession>
<dbReference type="SUPFAM" id="SSF54106">
    <property type="entry name" value="LysM domain"/>
    <property type="match status" value="1"/>
</dbReference>
<dbReference type="GeneID" id="13284049"/>
<dbReference type="EMBL" id="FP929065">
    <property type="protein sequence ID" value="CBX90754.1"/>
    <property type="molecule type" value="Genomic_DNA"/>
</dbReference>
<feature type="compositionally biased region" description="Polar residues" evidence="1">
    <location>
        <begin position="445"/>
        <end position="457"/>
    </location>
</feature>
<dbReference type="STRING" id="985895.E4ZI93"/>
<reference evidence="4" key="1">
    <citation type="journal article" date="2011" name="Nat. Commun.">
        <title>Effector diversification within compartments of the Leptosphaeria maculans genome affected by Repeat-Induced Point mutations.</title>
        <authorList>
            <person name="Rouxel T."/>
            <person name="Grandaubert J."/>
            <person name="Hane J.K."/>
            <person name="Hoede C."/>
            <person name="van de Wouw A.P."/>
            <person name="Couloux A."/>
            <person name="Dominguez V."/>
            <person name="Anthouard V."/>
            <person name="Bally P."/>
            <person name="Bourras S."/>
            <person name="Cozijnsen A.J."/>
            <person name="Ciuffetti L.M."/>
            <person name="Degrave A."/>
            <person name="Dilmaghani A."/>
            <person name="Duret L."/>
            <person name="Fudal I."/>
            <person name="Goodwin S.B."/>
            <person name="Gout L."/>
            <person name="Glaser N."/>
            <person name="Linglin J."/>
            <person name="Kema G.H.J."/>
            <person name="Lapalu N."/>
            <person name="Lawrence C.B."/>
            <person name="May K."/>
            <person name="Meyer M."/>
            <person name="Ollivier B."/>
            <person name="Poulain J."/>
            <person name="Schoch C.L."/>
            <person name="Simon A."/>
            <person name="Spatafora J.W."/>
            <person name="Stachowiak A."/>
            <person name="Turgeon B.G."/>
            <person name="Tyler B.M."/>
            <person name="Vincent D."/>
            <person name="Weissenbach J."/>
            <person name="Amselem J."/>
            <person name="Quesneville H."/>
            <person name="Oliver R.P."/>
            <person name="Wincker P."/>
            <person name="Balesdent M.-H."/>
            <person name="Howlett B.J."/>
        </authorList>
    </citation>
    <scope>NUCLEOTIDE SEQUENCE [LARGE SCALE GENOMIC DNA]</scope>
    <source>
        <strain evidence="4">JN3 / isolate v23.1.3 / race Av1-4-5-6-7-8</strain>
    </source>
</reference>
<feature type="compositionally biased region" description="Basic and acidic residues" evidence="1">
    <location>
        <begin position="667"/>
        <end position="681"/>
    </location>
</feature>
<dbReference type="InterPro" id="IPR018392">
    <property type="entry name" value="LysM"/>
</dbReference>
<feature type="region of interest" description="Disordered" evidence="1">
    <location>
        <begin position="626"/>
        <end position="681"/>
    </location>
</feature>
<evidence type="ECO:0000313" key="3">
    <source>
        <dbReference type="EMBL" id="CBX90754.1"/>
    </source>
</evidence>
<proteinExistence type="predicted"/>
<feature type="region of interest" description="Disordered" evidence="1">
    <location>
        <begin position="246"/>
        <end position="270"/>
    </location>
</feature>
<organism evidence="4">
    <name type="scientific">Leptosphaeria maculans (strain JN3 / isolate v23.1.3 / race Av1-4-5-6-7-8)</name>
    <name type="common">Blackleg fungus</name>
    <name type="synonym">Phoma lingam</name>
    <dbReference type="NCBI Taxonomy" id="985895"/>
    <lineage>
        <taxon>Eukaryota</taxon>
        <taxon>Fungi</taxon>
        <taxon>Dikarya</taxon>
        <taxon>Ascomycota</taxon>
        <taxon>Pezizomycotina</taxon>
        <taxon>Dothideomycetes</taxon>
        <taxon>Pleosporomycetidae</taxon>
        <taxon>Pleosporales</taxon>
        <taxon>Pleosporineae</taxon>
        <taxon>Leptosphaeriaceae</taxon>
        <taxon>Plenodomus</taxon>
        <taxon>Plenodomus lingam/Leptosphaeria maculans species complex</taxon>
    </lineage>
</organism>
<keyword evidence="4" id="KW-1185">Reference proteome</keyword>
<protein>
    <recommendedName>
        <fullName evidence="2">LysM domain-containing protein</fullName>
    </recommendedName>
</protein>
<dbReference type="Pfam" id="PF01476">
    <property type="entry name" value="LysM"/>
    <property type="match status" value="1"/>
</dbReference>
<feature type="domain" description="LysM" evidence="2">
    <location>
        <begin position="276"/>
        <end position="320"/>
    </location>
</feature>
<dbReference type="Proteomes" id="UP000002668">
    <property type="component" value="Genome"/>
</dbReference>
<name>E4ZI93_LEPMJ</name>